<organism evidence="4 5">
    <name type="scientific">Hoeflea poritis</name>
    <dbReference type="NCBI Taxonomy" id="2993659"/>
    <lineage>
        <taxon>Bacteria</taxon>
        <taxon>Pseudomonadati</taxon>
        <taxon>Pseudomonadota</taxon>
        <taxon>Alphaproteobacteria</taxon>
        <taxon>Hyphomicrobiales</taxon>
        <taxon>Rhizobiaceae</taxon>
        <taxon>Hoeflea</taxon>
    </lineage>
</organism>
<dbReference type="PROSITE" id="PS51257">
    <property type="entry name" value="PROKAR_LIPOPROTEIN"/>
    <property type="match status" value="1"/>
</dbReference>
<protein>
    <submittedName>
        <fullName evidence="4">Glycine zipper domain-containing protein</fullName>
    </submittedName>
</protein>
<sequence>MKKIIALSIVSLGIAACTPTQQGATIGAGAGAAIGAVATGTAEGALVGAAIGGVAGALIGRVAQNSDDCYYRDRYGRRYTAKCPDGY</sequence>
<feature type="chain" id="PRO_5046625951" evidence="2">
    <location>
        <begin position="23"/>
        <end position="87"/>
    </location>
</feature>
<feature type="signal peptide" evidence="2">
    <location>
        <begin position="1"/>
        <end position="22"/>
    </location>
</feature>
<keyword evidence="5" id="KW-1185">Reference proteome</keyword>
<dbReference type="RefSeq" id="WP_271089437.1">
    <property type="nucleotide sequence ID" value="NZ_JAPJZH010000005.1"/>
</dbReference>
<keyword evidence="1" id="KW-0812">Transmembrane</keyword>
<proteinExistence type="predicted"/>
<evidence type="ECO:0000256" key="2">
    <source>
        <dbReference type="SAM" id="SignalP"/>
    </source>
</evidence>
<feature type="transmembrane region" description="Helical" evidence="1">
    <location>
        <begin position="45"/>
        <end position="63"/>
    </location>
</feature>
<name>A0ABT4VM71_9HYPH</name>
<dbReference type="Pfam" id="PF13441">
    <property type="entry name" value="Gly-zipper_YMGG"/>
    <property type="match status" value="1"/>
</dbReference>
<evidence type="ECO:0000313" key="5">
    <source>
        <dbReference type="Proteomes" id="UP001148313"/>
    </source>
</evidence>
<evidence type="ECO:0000256" key="1">
    <source>
        <dbReference type="SAM" id="Phobius"/>
    </source>
</evidence>
<accession>A0ABT4VM71</accession>
<dbReference type="Proteomes" id="UP001148313">
    <property type="component" value="Unassembled WGS sequence"/>
</dbReference>
<keyword evidence="1" id="KW-0472">Membrane</keyword>
<evidence type="ECO:0000259" key="3">
    <source>
        <dbReference type="Pfam" id="PF13441"/>
    </source>
</evidence>
<keyword evidence="1" id="KW-1133">Transmembrane helix</keyword>
<dbReference type="EMBL" id="JAPJZH010000005">
    <property type="protein sequence ID" value="MDA4845755.1"/>
    <property type="molecule type" value="Genomic_DNA"/>
</dbReference>
<keyword evidence="2" id="KW-0732">Signal</keyword>
<evidence type="ECO:0000313" key="4">
    <source>
        <dbReference type="EMBL" id="MDA4845755.1"/>
    </source>
</evidence>
<gene>
    <name evidence="4" type="ORF">OOZ53_10370</name>
</gene>
<feature type="domain" description="YMGG-like Gly-zipper" evidence="3">
    <location>
        <begin position="20"/>
        <end position="61"/>
    </location>
</feature>
<reference evidence="4" key="1">
    <citation type="submission" date="2022-11" db="EMBL/GenBank/DDBJ databases">
        <title>Hoeflea poritis sp. nov., isolated from scleractinian coral Porites lutea.</title>
        <authorList>
            <person name="Zhang G."/>
            <person name="Wei Q."/>
            <person name="Cai L."/>
        </authorList>
    </citation>
    <scope>NUCLEOTIDE SEQUENCE</scope>
    <source>
        <strain evidence="4">E7-10</strain>
    </source>
</reference>
<comment type="caution">
    <text evidence="4">The sequence shown here is derived from an EMBL/GenBank/DDBJ whole genome shotgun (WGS) entry which is preliminary data.</text>
</comment>
<dbReference type="InterPro" id="IPR027367">
    <property type="entry name" value="Gly-zipper_YMGG"/>
</dbReference>